<reference evidence="1" key="1">
    <citation type="submission" date="2019-02" db="EMBL/GenBank/DDBJ databases">
        <authorList>
            <person name="Gruber-Vodicka R. H."/>
            <person name="Seah K. B. B."/>
        </authorList>
    </citation>
    <scope>NUCLEOTIDE SEQUENCE</scope>
    <source>
        <strain evidence="1">BECK_BZ197</strain>
        <strain evidence="2">BECK_BZ198</strain>
    </source>
</reference>
<dbReference type="EMBL" id="CAADFO010000052">
    <property type="protein sequence ID" value="VFK29706.1"/>
    <property type="molecule type" value="Genomic_DNA"/>
</dbReference>
<evidence type="ECO:0000313" key="1">
    <source>
        <dbReference type="EMBL" id="VFK29706.1"/>
    </source>
</evidence>
<evidence type="ECO:0000313" key="2">
    <source>
        <dbReference type="EMBL" id="VFK76435.1"/>
    </source>
</evidence>
<sequence length="33" mass="3936">MDVDGLDWPFEWYSNHQFGIGVQKYEMTAARFP</sequence>
<gene>
    <name evidence="1" type="ORF">BECKMB1821G_GA0114241_105216</name>
    <name evidence="2" type="ORF">BECKMB1821H_GA0114242_105616</name>
</gene>
<accession>A0A450XKB4</accession>
<name>A0A450XKB4_9GAMM</name>
<organism evidence="1">
    <name type="scientific">Candidatus Kentrum sp. MB</name>
    <dbReference type="NCBI Taxonomy" id="2138164"/>
    <lineage>
        <taxon>Bacteria</taxon>
        <taxon>Pseudomonadati</taxon>
        <taxon>Pseudomonadota</taxon>
        <taxon>Gammaproteobacteria</taxon>
        <taxon>Candidatus Kentrum</taxon>
    </lineage>
</organism>
<dbReference type="AlphaFoldDB" id="A0A450XKB4"/>
<dbReference type="EMBL" id="CAADGH010000056">
    <property type="protein sequence ID" value="VFK76435.1"/>
    <property type="molecule type" value="Genomic_DNA"/>
</dbReference>
<proteinExistence type="predicted"/>
<protein>
    <submittedName>
        <fullName evidence="1">Uncharacterized protein</fullName>
    </submittedName>
</protein>